<reference evidence="2" key="1">
    <citation type="submission" date="2019-07" db="EMBL/GenBank/DDBJ databases">
        <authorList>
            <person name="Palmer J.M."/>
        </authorList>
    </citation>
    <scope>NUCLEOTIDE SEQUENCE</scope>
    <source>
        <strain evidence="2">PC9</strain>
    </source>
</reference>
<dbReference type="Pfam" id="PF01738">
    <property type="entry name" value="DLH"/>
    <property type="match status" value="1"/>
</dbReference>
<keyword evidence="3" id="KW-1185">Reference proteome</keyword>
<dbReference type="AlphaFoldDB" id="A0A8H7DTN3"/>
<gene>
    <name evidence="2" type="ORF">PC9H_004626</name>
</gene>
<evidence type="ECO:0000313" key="2">
    <source>
        <dbReference type="EMBL" id="KAF7432684.1"/>
    </source>
</evidence>
<dbReference type="GeneID" id="59374444"/>
<name>A0A8H7DTN3_PLEOS</name>
<evidence type="ECO:0000313" key="3">
    <source>
        <dbReference type="Proteomes" id="UP000623687"/>
    </source>
</evidence>
<dbReference type="EMBL" id="JACETU010000003">
    <property type="protein sequence ID" value="KAF7432684.1"/>
    <property type="molecule type" value="Genomic_DNA"/>
</dbReference>
<dbReference type="PANTHER" id="PTHR17630:SF44">
    <property type="entry name" value="PROTEIN AIM2"/>
    <property type="match status" value="1"/>
</dbReference>
<comment type="caution">
    <text evidence="2">The sequence shown here is derived from an EMBL/GenBank/DDBJ whole genome shotgun (WGS) entry which is preliminary data.</text>
</comment>
<protein>
    <recommendedName>
        <fullName evidence="1">Dienelactone hydrolase domain-containing protein</fullName>
    </recommendedName>
</protein>
<proteinExistence type="predicted"/>
<dbReference type="VEuPathDB" id="FungiDB:PC9H_004626"/>
<dbReference type="PANTHER" id="PTHR17630">
    <property type="entry name" value="DIENELACTONE HYDROLASE"/>
    <property type="match status" value="1"/>
</dbReference>
<dbReference type="SUPFAM" id="SSF53474">
    <property type="entry name" value="alpha/beta-Hydrolases"/>
    <property type="match status" value="1"/>
</dbReference>
<dbReference type="Proteomes" id="UP000623687">
    <property type="component" value="Unassembled WGS sequence"/>
</dbReference>
<dbReference type="Gene3D" id="3.40.50.1820">
    <property type="entry name" value="alpha/beta hydrolase"/>
    <property type="match status" value="1"/>
</dbReference>
<feature type="domain" description="Dienelactone hydrolase" evidence="1">
    <location>
        <begin position="27"/>
        <end position="250"/>
    </location>
</feature>
<organism evidence="2 3">
    <name type="scientific">Pleurotus ostreatus</name>
    <name type="common">Oyster mushroom</name>
    <name type="synonym">White-rot fungus</name>
    <dbReference type="NCBI Taxonomy" id="5322"/>
    <lineage>
        <taxon>Eukaryota</taxon>
        <taxon>Fungi</taxon>
        <taxon>Dikarya</taxon>
        <taxon>Basidiomycota</taxon>
        <taxon>Agaricomycotina</taxon>
        <taxon>Agaricomycetes</taxon>
        <taxon>Agaricomycetidae</taxon>
        <taxon>Agaricales</taxon>
        <taxon>Pleurotineae</taxon>
        <taxon>Pleurotaceae</taxon>
        <taxon>Pleurotus</taxon>
    </lineage>
</organism>
<dbReference type="RefSeq" id="XP_036632711.1">
    <property type="nucleotide sequence ID" value="XM_036774209.1"/>
</dbReference>
<evidence type="ECO:0000259" key="1">
    <source>
        <dbReference type="Pfam" id="PF01738"/>
    </source>
</evidence>
<sequence length="250" mass="27522">MSLCADCVKGVRHEGTLEGQLENIGGIECYTATPAGDFPKDKVLLFLPDAFGISLINSKLLVDDFARNGFKTVAPDIFNGDPVPEDYLDSKRQFSLADWFKTHAPEHTRPTIDKVVTALKEQGVKHFAATGYCFGGRYCFDLAFDNVVDAVVVSHPSLLKIPEDLEKYAKNSKAPLLINSCTTDSQFPLEAQAQADQILGGGQFAPGYKREYWDGCTHGFAVRGDLSDLKVKQGKEGSFKAAVLWFKQYL</sequence>
<dbReference type="OrthoDB" id="17560at2759"/>
<dbReference type="InterPro" id="IPR002925">
    <property type="entry name" value="Dienelactn_hydro"/>
</dbReference>
<accession>A0A8H7DTN3</accession>
<dbReference type="GO" id="GO:0016787">
    <property type="term" value="F:hydrolase activity"/>
    <property type="evidence" value="ECO:0007669"/>
    <property type="project" value="InterPro"/>
</dbReference>
<dbReference type="InterPro" id="IPR029058">
    <property type="entry name" value="AB_hydrolase_fold"/>
</dbReference>